<accession>A0A433Q1H6</accession>
<gene>
    <name evidence="7" type="ORF">BC938DRAFT_474874</name>
</gene>
<feature type="transmembrane region" description="Helical" evidence="6">
    <location>
        <begin position="19"/>
        <end position="37"/>
    </location>
</feature>
<keyword evidence="5 6" id="KW-0472">Membrane</keyword>
<dbReference type="InterPro" id="IPR036259">
    <property type="entry name" value="MFS_trans_sf"/>
</dbReference>
<feature type="transmembrane region" description="Helical" evidence="6">
    <location>
        <begin position="234"/>
        <end position="253"/>
    </location>
</feature>
<feature type="transmembrane region" description="Helical" evidence="6">
    <location>
        <begin position="90"/>
        <end position="112"/>
    </location>
</feature>
<dbReference type="EMBL" id="RBNJ01019160">
    <property type="protein sequence ID" value="RUS23616.1"/>
    <property type="molecule type" value="Genomic_DNA"/>
</dbReference>
<dbReference type="GO" id="GO:0005886">
    <property type="term" value="C:plasma membrane"/>
    <property type="evidence" value="ECO:0007669"/>
    <property type="project" value="TreeGrafter"/>
</dbReference>
<dbReference type="PANTHER" id="PTHR23501:SF191">
    <property type="entry name" value="VACUOLAR BASIC AMINO ACID TRANSPORTER 4"/>
    <property type="match status" value="1"/>
</dbReference>
<dbReference type="GO" id="GO:0012505">
    <property type="term" value="C:endomembrane system"/>
    <property type="evidence" value="ECO:0007669"/>
    <property type="project" value="UniProtKB-SubCell"/>
</dbReference>
<feature type="transmembrane region" description="Helical" evidence="6">
    <location>
        <begin position="157"/>
        <end position="180"/>
    </location>
</feature>
<evidence type="ECO:0000256" key="1">
    <source>
        <dbReference type="ARBA" id="ARBA00004127"/>
    </source>
</evidence>
<comment type="caution">
    <text evidence="7">The sequence shown here is derived from an EMBL/GenBank/DDBJ whole genome shotgun (WGS) entry which is preliminary data.</text>
</comment>
<evidence type="ECO:0000256" key="6">
    <source>
        <dbReference type="SAM" id="Phobius"/>
    </source>
</evidence>
<dbReference type="PANTHER" id="PTHR23501">
    <property type="entry name" value="MAJOR FACILITATOR SUPERFAMILY"/>
    <property type="match status" value="1"/>
</dbReference>
<proteinExistence type="predicted"/>
<dbReference type="Pfam" id="PF07690">
    <property type="entry name" value="MFS_1"/>
    <property type="match status" value="1"/>
</dbReference>
<evidence type="ECO:0000256" key="3">
    <source>
        <dbReference type="ARBA" id="ARBA00022692"/>
    </source>
</evidence>
<evidence type="ECO:0000313" key="8">
    <source>
        <dbReference type="Proteomes" id="UP000274822"/>
    </source>
</evidence>
<protein>
    <submittedName>
        <fullName evidence="7">Major facilitator superfamily domain-containing protein</fullName>
    </submittedName>
</protein>
<feature type="transmembrane region" description="Helical" evidence="6">
    <location>
        <begin position="124"/>
        <end position="145"/>
    </location>
</feature>
<dbReference type="InterPro" id="IPR011701">
    <property type="entry name" value="MFS"/>
</dbReference>
<keyword evidence="8" id="KW-1185">Reference proteome</keyword>
<dbReference type="Proteomes" id="UP000274822">
    <property type="component" value="Unassembled WGS sequence"/>
</dbReference>
<sequence>MIIIGDIYSLEERPKYQSIVTSMFGLASVVGPLRLILPSIPLPKSLPVIVMGGAFVANVKTRYNPSSRQLKRDLPFFLFPSDKLSWRWDFWVNLIFGGIALTAIVLFLHIPHTSGSLGTKLKRVDVFGTLMEIATIVLLLLALNWGGNKYEWSSGPIIGLICGAVVLFGVFCWIEGWVAIEPVIPGRLFRRPVLVLIFICNFCLGLGFLGMLYYAPILFEVAYGTDSTGSGVRLIPLMLTLVLASGISAIFLNKVGSTQPFIIVGCALEVIGFGLFYTLDVSSSLVSQLGYLLITGAGLGLTFQNNILAAQAAADRKDMAIATGSMGGSIGIALYGSIMENTLKSEFNALSPAVLAQAVSYGADQSYLVISNLPDDIKPLIVRAYVNALHTVFLAGIPIAGVAFVCSLFIRTPKLVDMARVQAEREADAMQHQEK</sequence>
<evidence type="ECO:0000256" key="4">
    <source>
        <dbReference type="ARBA" id="ARBA00022989"/>
    </source>
</evidence>
<organism evidence="7 8">
    <name type="scientific">Jimgerdemannia flammicorona</name>
    <dbReference type="NCBI Taxonomy" id="994334"/>
    <lineage>
        <taxon>Eukaryota</taxon>
        <taxon>Fungi</taxon>
        <taxon>Fungi incertae sedis</taxon>
        <taxon>Mucoromycota</taxon>
        <taxon>Mucoromycotina</taxon>
        <taxon>Endogonomycetes</taxon>
        <taxon>Endogonales</taxon>
        <taxon>Endogonaceae</taxon>
        <taxon>Jimgerdemannia</taxon>
    </lineage>
</organism>
<dbReference type="SUPFAM" id="SSF103473">
    <property type="entry name" value="MFS general substrate transporter"/>
    <property type="match status" value="1"/>
</dbReference>
<comment type="subcellular location">
    <subcellularLocation>
        <location evidence="1">Endomembrane system</location>
        <topology evidence="1">Multi-pass membrane protein</topology>
    </subcellularLocation>
</comment>
<feature type="transmembrane region" description="Helical" evidence="6">
    <location>
        <begin position="320"/>
        <end position="338"/>
    </location>
</feature>
<feature type="transmembrane region" description="Helical" evidence="6">
    <location>
        <begin position="192"/>
        <end position="214"/>
    </location>
</feature>
<keyword evidence="2" id="KW-0813">Transport</keyword>
<name>A0A433Q1H6_9FUNG</name>
<dbReference type="Gene3D" id="1.20.1250.20">
    <property type="entry name" value="MFS general substrate transporter like domains"/>
    <property type="match status" value="2"/>
</dbReference>
<keyword evidence="4 6" id="KW-1133">Transmembrane helix</keyword>
<keyword evidence="3 6" id="KW-0812">Transmembrane</keyword>
<evidence type="ECO:0000313" key="7">
    <source>
        <dbReference type="EMBL" id="RUS23616.1"/>
    </source>
</evidence>
<dbReference type="GO" id="GO:0022857">
    <property type="term" value="F:transmembrane transporter activity"/>
    <property type="evidence" value="ECO:0007669"/>
    <property type="project" value="InterPro"/>
</dbReference>
<feature type="transmembrane region" description="Helical" evidence="6">
    <location>
        <begin position="289"/>
        <end position="308"/>
    </location>
</feature>
<evidence type="ECO:0000256" key="2">
    <source>
        <dbReference type="ARBA" id="ARBA00022448"/>
    </source>
</evidence>
<dbReference type="AlphaFoldDB" id="A0A433Q1H6"/>
<evidence type="ECO:0000256" key="5">
    <source>
        <dbReference type="ARBA" id="ARBA00023136"/>
    </source>
</evidence>
<reference evidence="7 8" key="1">
    <citation type="journal article" date="2018" name="New Phytol.">
        <title>Phylogenomics of Endogonaceae and evolution of mycorrhizas within Mucoromycota.</title>
        <authorList>
            <person name="Chang Y."/>
            <person name="Desiro A."/>
            <person name="Na H."/>
            <person name="Sandor L."/>
            <person name="Lipzen A."/>
            <person name="Clum A."/>
            <person name="Barry K."/>
            <person name="Grigoriev I.V."/>
            <person name="Martin F.M."/>
            <person name="Stajich J.E."/>
            <person name="Smith M.E."/>
            <person name="Bonito G."/>
            <person name="Spatafora J.W."/>
        </authorList>
    </citation>
    <scope>NUCLEOTIDE SEQUENCE [LARGE SCALE GENOMIC DNA]</scope>
    <source>
        <strain evidence="7 8">AD002</strain>
    </source>
</reference>
<feature type="transmembrane region" description="Helical" evidence="6">
    <location>
        <begin position="388"/>
        <end position="410"/>
    </location>
</feature>
<feature type="transmembrane region" description="Helical" evidence="6">
    <location>
        <begin position="260"/>
        <end position="277"/>
    </location>
</feature>